<evidence type="ECO:0000259" key="2">
    <source>
        <dbReference type="Pfam" id="PF23748"/>
    </source>
</evidence>
<keyword evidence="3" id="KW-1185">Reference proteome</keyword>
<evidence type="ECO:0000313" key="4">
    <source>
        <dbReference type="WBParaSite" id="nRc.2.0.1.t14210-RA"/>
    </source>
</evidence>
<dbReference type="AlphaFoldDB" id="A0A915IK65"/>
<dbReference type="Gene3D" id="1.10.510.10">
    <property type="entry name" value="Transferase(Phosphotransferase) domain 1"/>
    <property type="match status" value="1"/>
</dbReference>
<feature type="region of interest" description="Disordered" evidence="1">
    <location>
        <begin position="426"/>
        <end position="457"/>
    </location>
</feature>
<evidence type="ECO:0000256" key="1">
    <source>
        <dbReference type="SAM" id="MobiDB-lite"/>
    </source>
</evidence>
<dbReference type="Pfam" id="PF23748">
    <property type="entry name" value="Beta-prop_LRRK2"/>
    <property type="match status" value="1"/>
</dbReference>
<feature type="compositionally biased region" description="Polar residues" evidence="1">
    <location>
        <begin position="428"/>
        <end position="445"/>
    </location>
</feature>
<proteinExistence type="predicted"/>
<evidence type="ECO:0000313" key="3">
    <source>
        <dbReference type="Proteomes" id="UP000887565"/>
    </source>
</evidence>
<dbReference type="InterPro" id="IPR036322">
    <property type="entry name" value="WD40_repeat_dom_sf"/>
</dbReference>
<dbReference type="InterPro" id="IPR056602">
    <property type="entry name" value="Beta-prop_LRRK2"/>
</dbReference>
<reference evidence="4" key="1">
    <citation type="submission" date="2022-11" db="UniProtKB">
        <authorList>
            <consortium name="WormBaseParasite"/>
        </authorList>
    </citation>
    <scope>IDENTIFICATION</scope>
</reference>
<dbReference type="Proteomes" id="UP000887565">
    <property type="component" value="Unplaced"/>
</dbReference>
<name>A0A915IK65_ROMCU</name>
<dbReference type="OMA" id="RIHCICA"/>
<feature type="domain" description="LRRK2 beta-propeller" evidence="2">
    <location>
        <begin position="301"/>
        <end position="420"/>
    </location>
</feature>
<dbReference type="SUPFAM" id="SSF50978">
    <property type="entry name" value="WD40 repeat-like"/>
    <property type="match status" value="1"/>
</dbReference>
<dbReference type="WBParaSite" id="nRc.2.0.1.t14210-RA">
    <property type="protein sequence ID" value="nRc.2.0.1.t14210-RA"/>
    <property type="gene ID" value="nRc.2.0.1.g14210"/>
</dbReference>
<organism evidence="3 4">
    <name type="scientific">Romanomermis culicivorax</name>
    <name type="common">Nematode worm</name>
    <dbReference type="NCBI Taxonomy" id="13658"/>
    <lineage>
        <taxon>Eukaryota</taxon>
        <taxon>Metazoa</taxon>
        <taxon>Ecdysozoa</taxon>
        <taxon>Nematoda</taxon>
        <taxon>Enoplea</taxon>
        <taxon>Dorylaimia</taxon>
        <taxon>Mermithida</taxon>
        <taxon>Mermithoidea</taxon>
        <taxon>Mermithidae</taxon>
        <taxon>Romanomermis</taxon>
    </lineage>
</organism>
<accession>A0A915IK65</accession>
<sequence>LTLKLPFEGHEQVKEYILDGGRPQLTSKELLYPSNIIDLMIVCWSQHSADRPSSSQLVSITTAPEFAHMLDVVSLNSSDAAIVAGEAFMIDDFVTCDDSSSMGNQLDGETWLSRADGLVSILSCNQNGWLDYKNVVLNEESFVTSLCLVEDTIWMGELTGLVHIFCVKTYAEIGNFSMAPYVLPNDKSPRHQCSLRPVEMIHLPALKGVLICINRPGSVLLCTISQALSGNTFDMASCIKSPQELGAISCCAAVLLRDMSYAVWCGHTAGYISMFNLENSSFKSSGSVNHYDPVIEGVEVSRLVSSPNNGRYVWSYIYPGCVLYQWDVNQRSIISKLDCSKIAPCSESINTLNIEERLNPGHCQVTSLTLVEKEECTQLYVGTTWGVLIVTEADQLKPITAFRPHLDEIRVIVPINQQKRVNPFSIGRFSSSTNRNVGPSSTTSANDEKSLKKSSQK</sequence>
<protein>
    <recommendedName>
        <fullName evidence="2">LRRK2 beta-propeller domain-containing protein</fullName>
    </recommendedName>
</protein>